<evidence type="ECO:0000256" key="2">
    <source>
        <dbReference type="SAM" id="Phobius"/>
    </source>
</evidence>
<feature type="transmembrane region" description="Helical" evidence="2">
    <location>
        <begin position="222"/>
        <end position="241"/>
    </location>
</feature>
<evidence type="ECO:0000313" key="3">
    <source>
        <dbReference type="EnsemblPlants" id="OGLUM07G09860.1"/>
    </source>
</evidence>
<sequence>MYTYLSPSSTRSARRRGASTSGSGDGAGKPLPPPQPRSLSVCSTRVALLPARTLHVRGRLTPAMRAARGGGTPAGAGHVPTPRRPHQGTRASAEAEGNDLCNVILEQHRRPHLPVPPLASSSPTHCHPLLFFIAIAEGCDGVGDGEGGDGLPRLPCWEEAAVRRRSDGGGSARKGGGGSVGVRRSGGGGVVQRAGVAAAMAARRGRAAAARVAFDLYYTKSWLWAKAIVAFGPFGWLLAFAKVKAG</sequence>
<feature type="region of interest" description="Disordered" evidence="1">
    <location>
        <begin position="1"/>
        <end position="40"/>
    </location>
</feature>
<keyword evidence="4" id="KW-1185">Reference proteome</keyword>
<dbReference type="HOGENOM" id="CLU_1130577_0_0_1"/>
<keyword evidence="2" id="KW-0812">Transmembrane</keyword>
<feature type="compositionally biased region" description="Gly residues" evidence="1">
    <location>
        <begin position="168"/>
        <end position="186"/>
    </location>
</feature>
<keyword evidence="2" id="KW-0472">Membrane</keyword>
<accession>A0A0E0AIB2</accession>
<name>A0A0E0AIB2_9ORYZ</name>
<proteinExistence type="predicted"/>
<keyword evidence="2" id="KW-1133">Transmembrane helix</keyword>
<dbReference type="Gramene" id="OGLUM07G09860.1">
    <property type="protein sequence ID" value="OGLUM07G09860.1"/>
    <property type="gene ID" value="OGLUM07G09860"/>
</dbReference>
<reference evidence="3" key="2">
    <citation type="submission" date="2018-05" db="EMBL/GenBank/DDBJ databases">
        <title>OgluRS3 (Oryza glumaepatula Reference Sequence Version 3).</title>
        <authorList>
            <person name="Zhang J."/>
            <person name="Kudrna D."/>
            <person name="Lee S."/>
            <person name="Talag J."/>
            <person name="Welchert J."/>
            <person name="Wing R.A."/>
        </authorList>
    </citation>
    <scope>NUCLEOTIDE SEQUENCE [LARGE SCALE GENOMIC DNA]</scope>
</reference>
<feature type="region of interest" description="Disordered" evidence="1">
    <location>
        <begin position="165"/>
        <end position="186"/>
    </location>
</feature>
<reference evidence="3" key="1">
    <citation type="submission" date="2015-04" db="UniProtKB">
        <authorList>
            <consortium name="EnsemblPlants"/>
        </authorList>
    </citation>
    <scope>IDENTIFICATION</scope>
</reference>
<evidence type="ECO:0000256" key="1">
    <source>
        <dbReference type="SAM" id="MobiDB-lite"/>
    </source>
</evidence>
<dbReference type="EnsemblPlants" id="OGLUM07G09860.1">
    <property type="protein sequence ID" value="OGLUM07G09860.1"/>
    <property type="gene ID" value="OGLUM07G09860"/>
</dbReference>
<dbReference type="Proteomes" id="UP000026961">
    <property type="component" value="Chromosome 7"/>
</dbReference>
<evidence type="ECO:0000313" key="4">
    <source>
        <dbReference type="Proteomes" id="UP000026961"/>
    </source>
</evidence>
<organism evidence="3">
    <name type="scientific">Oryza glumipatula</name>
    <dbReference type="NCBI Taxonomy" id="40148"/>
    <lineage>
        <taxon>Eukaryota</taxon>
        <taxon>Viridiplantae</taxon>
        <taxon>Streptophyta</taxon>
        <taxon>Embryophyta</taxon>
        <taxon>Tracheophyta</taxon>
        <taxon>Spermatophyta</taxon>
        <taxon>Magnoliopsida</taxon>
        <taxon>Liliopsida</taxon>
        <taxon>Poales</taxon>
        <taxon>Poaceae</taxon>
        <taxon>BOP clade</taxon>
        <taxon>Oryzoideae</taxon>
        <taxon>Oryzeae</taxon>
        <taxon>Oryzinae</taxon>
        <taxon>Oryza</taxon>
    </lineage>
</organism>
<feature type="region of interest" description="Disordered" evidence="1">
    <location>
        <begin position="65"/>
        <end position="92"/>
    </location>
</feature>
<dbReference type="AlphaFoldDB" id="A0A0E0AIB2"/>
<protein>
    <submittedName>
        <fullName evidence="3">Uncharacterized protein</fullName>
    </submittedName>
</protein>